<feature type="transmembrane region" description="Helical" evidence="1">
    <location>
        <begin position="67"/>
        <end position="87"/>
    </location>
</feature>
<dbReference type="InterPro" id="IPR021362">
    <property type="entry name" value="DUF2834"/>
</dbReference>
<accession>A0A839QGK4</accession>
<dbReference type="Proteomes" id="UP000550501">
    <property type="component" value="Unassembled WGS sequence"/>
</dbReference>
<evidence type="ECO:0000313" key="3">
    <source>
        <dbReference type="Proteomes" id="UP000550501"/>
    </source>
</evidence>
<dbReference type="AlphaFoldDB" id="A0A839QGK4"/>
<feature type="transmembrane region" description="Helical" evidence="1">
    <location>
        <begin position="23"/>
        <end position="47"/>
    </location>
</feature>
<keyword evidence="3" id="KW-1185">Reference proteome</keyword>
<dbReference type="EMBL" id="JACHVU010000009">
    <property type="protein sequence ID" value="MBB2992372.1"/>
    <property type="molecule type" value="Genomic_DNA"/>
</dbReference>
<keyword evidence="1" id="KW-1133">Transmembrane helix</keyword>
<reference evidence="2 3" key="1">
    <citation type="submission" date="2020-08" db="EMBL/GenBank/DDBJ databases">
        <title>The Agave Microbiome: Exploring the role of microbial communities in plant adaptations to desert environments.</title>
        <authorList>
            <person name="Partida-Martinez L.P."/>
        </authorList>
    </citation>
    <scope>NUCLEOTIDE SEQUENCE [LARGE SCALE GENOMIC DNA]</scope>
    <source>
        <strain evidence="2 3">AT2.18</strain>
    </source>
</reference>
<evidence type="ECO:0000313" key="2">
    <source>
        <dbReference type="EMBL" id="MBB2992372.1"/>
    </source>
</evidence>
<feature type="transmembrane region" description="Helical" evidence="1">
    <location>
        <begin position="94"/>
        <end position="116"/>
    </location>
</feature>
<dbReference type="Pfam" id="PF11196">
    <property type="entry name" value="DUF2834"/>
    <property type="match status" value="1"/>
</dbReference>
<protein>
    <recommendedName>
        <fullName evidence="4">DUF2834 domain-containing protein</fullName>
    </recommendedName>
</protein>
<evidence type="ECO:0008006" key="4">
    <source>
        <dbReference type="Google" id="ProtNLM"/>
    </source>
</evidence>
<dbReference type="RefSeq" id="WP_260156111.1">
    <property type="nucleotide sequence ID" value="NZ_JACHVU010000009.1"/>
</dbReference>
<evidence type="ECO:0000256" key="1">
    <source>
        <dbReference type="SAM" id="Phobius"/>
    </source>
</evidence>
<organism evidence="2 3">
    <name type="scientific">Mycolicibacterium iranicum</name>
    <name type="common">Mycobacterium iranicum</name>
    <dbReference type="NCBI Taxonomy" id="912594"/>
    <lineage>
        <taxon>Bacteria</taxon>
        <taxon>Bacillati</taxon>
        <taxon>Actinomycetota</taxon>
        <taxon>Actinomycetes</taxon>
        <taxon>Mycobacteriales</taxon>
        <taxon>Mycobacteriaceae</taxon>
        <taxon>Mycolicibacterium</taxon>
    </lineage>
</organism>
<keyword evidence="1" id="KW-0472">Membrane</keyword>
<name>A0A839QGK4_MYCIR</name>
<comment type="caution">
    <text evidence="2">The sequence shown here is derived from an EMBL/GenBank/DDBJ whole genome shotgun (WGS) entry which is preliminary data.</text>
</comment>
<feature type="transmembrane region" description="Helical" evidence="1">
    <location>
        <begin position="136"/>
        <end position="154"/>
    </location>
</feature>
<gene>
    <name evidence="2" type="ORF">FHR72_003871</name>
</gene>
<sequence>MGRGMGSSDQIDQEPSIPTSRKVLCLVYGAIAVVGLIATWTNNLAYLPDRFLPDFLTDLTVTPAARSYTGDLLLLTLAAVIFMVVEARRHAIRFVWLYIVGGLATAIAFTFPLFLIARELRLPASSAPRLRLSDRVLLILAAVVVIAHVVWVNVG</sequence>
<keyword evidence="1" id="KW-0812">Transmembrane</keyword>
<proteinExistence type="predicted"/>